<dbReference type="InterPro" id="IPR025159">
    <property type="entry name" value="AbiEi_N"/>
</dbReference>
<evidence type="ECO:0000313" key="2">
    <source>
        <dbReference type="EMBL" id="GLQ21306.1"/>
    </source>
</evidence>
<dbReference type="Pfam" id="PF13338">
    <property type="entry name" value="AbiEi_4"/>
    <property type="match status" value="1"/>
</dbReference>
<evidence type="ECO:0000259" key="1">
    <source>
        <dbReference type="Pfam" id="PF13338"/>
    </source>
</evidence>
<dbReference type="RefSeq" id="WP_284372697.1">
    <property type="nucleotide sequence ID" value="NZ_BSNJ01000004.1"/>
</dbReference>
<sequence>MTETQTQTDKLIAFLMTHSMARSNELVRYGITPSTLSRAVSKGLVKRVSRGLYQLPDADIDASTSFVEVVKRIPKATICLVSALAYYEVTDQLPRKVWIAIGPKDRASRMSYPPLRFVRFREPYLSQDKTSVKISGVNVPIYTLEKCLADAFRNPKLVDKSVAIESLRNALESRKILPGTLAEVAKRNGAWKKLMPYLEALTFDG</sequence>
<organism evidence="2 3">
    <name type="scientific">Algimonas porphyrae</name>
    <dbReference type="NCBI Taxonomy" id="1128113"/>
    <lineage>
        <taxon>Bacteria</taxon>
        <taxon>Pseudomonadati</taxon>
        <taxon>Pseudomonadota</taxon>
        <taxon>Alphaproteobacteria</taxon>
        <taxon>Maricaulales</taxon>
        <taxon>Robiginitomaculaceae</taxon>
        <taxon>Algimonas</taxon>
    </lineage>
</organism>
<keyword evidence="3" id="KW-1185">Reference proteome</keyword>
<evidence type="ECO:0000313" key="3">
    <source>
        <dbReference type="Proteomes" id="UP001161390"/>
    </source>
</evidence>
<comment type="caution">
    <text evidence="2">The sequence shown here is derived from an EMBL/GenBank/DDBJ whole genome shotgun (WGS) entry which is preliminary data.</text>
</comment>
<reference evidence="2" key="1">
    <citation type="journal article" date="2014" name="Int. J. Syst. Evol. Microbiol.">
        <title>Complete genome of a new Firmicutes species belonging to the dominant human colonic microbiota ('Ruminococcus bicirculans') reveals two chromosomes and a selective capacity to utilize plant glucans.</title>
        <authorList>
            <consortium name="NISC Comparative Sequencing Program"/>
            <person name="Wegmann U."/>
            <person name="Louis P."/>
            <person name="Goesmann A."/>
            <person name="Henrissat B."/>
            <person name="Duncan S.H."/>
            <person name="Flint H.J."/>
        </authorList>
    </citation>
    <scope>NUCLEOTIDE SEQUENCE</scope>
    <source>
        <strain evidence="2">NBRC 108216</strain>
    </source>
</reference>
<name>A0ABQ5V400_9PROT</name>
<protein>
    <submittedName>
        <fullName evidence="2">Transcriptional regulator</fullName>
    </submittedName>
</protein>
<reference evidence="2" key="2">
    <citation type="submission" date="2023-01" db="EMBL/GenBank/DDBJ databases">
        <title>Draft genome sequence of Algimonas porphyrae strain NBRC 108216.</title>
        <authorList>
            <person name="Sun Q."/>
            <person name="Mori K."/>
        </authorList>
    </citation>
    <scope>NUCLEOTIDE SEQUENCE</scope>
    <source>
        <strain evidence="2">NBRC 108216</strain>
    </source>
</reference>
<dbReference type="Proteomes" id="UP001161390">
    <property type="component" value="Unassembled WGS sequence"/>
</dbReference>
<accession>A0ABQ5V400</accession>
<dbReference type="EMBL" id="BSNJ01000004">
    <property type="protein sequence ID" value="GLQ21306.1"/>
    <property type="molecule type" value="Genomic_DNA"/>
</dbReference>
<proteinExistence type="predicted"/>
<gene>
    <name evidence="2" type="ORF">GCM10007854_22610</name>
</gene>
<feature type="domain" description="AbiEi antitoxin N-terminal" evidence="1">
    <location>
        <begin position="10"/>
        <end position="56"/>
    </location>
</feature>